<feature type="transmembrane region" description="Helical" evidence="1">
    <location>
        <begin position="58"/>
        <end position="78"/>
    </location>
</feature>
<feature type="transmembrane region" description="Helical" evidence="1">
    <location>
        <begin position="115"/>
        <end position="135"/>
    </location>
</feature>
<comment type="caution">
    <text evidence="2">The sequence shown here is derived from an EMBL/GenBank/DDBJ whole genome shotgun (WGS) entry which is preliminary data.</text>
</comment>
<feature type="transmembrane region" description="Helical" evidence="1">
    <location>
        <begin position="259"/>
        <end position="289"/>
    </location>
</feature>
<dbReference type="AlphaFoldDB" id="A0A8J6DZD6"/>
<accession>A0A8J6DZD6</accession>
<evidence type="ECO:0000313" key="2">
    <source>
        <dbReference type="EMBL" id="KAG9390266.1"/>
    </source>
</evidence>
<feature type="transmembrane region" description="Helical" evidence="1">
    <location>
        <begin position="20"/>
        <end position="46"/>
    </location>
</feature>
<keyword evidence="1" id="KW-0472">Membrane</keyword>
<gene>
    <name evidence="2" type="ORF">J8273_8306</name>
</gene>
<proteinExistence type="predicted"/>
<keyword evidence="1" id="KW-1133">Transmembrane helix</keyword>
<organism evidence="2 3">
    <name type="scientific">Carpediemonas membranifera</name>
    <dbReference type="NCBI Taxonomy" id="201153"/>
    <lineage>
        <taxon>Eukaryota</taxon>
        <taxon>Metamonada</taxon>
        <taxon>Carpediemonas-like organisms</taxon>
        <taxon>Carpediemonas</taxon>
    </lineage>
</organism>
<keyword evidence="3" id="KW-1185">Reference proteome</keyword>
<sequence>MASILESLLVWCKLFFDPNHIIGLFVILVHAISIIVVMTYVVIVMSSHTARTGFSKRMVGLLVFALWALVGRCCYYVGNIEGELTVFPPRQAFDHKLLKIEFSATSFASLFVMELGPHMFEVVSMITGVFLLRCIMDRDQENHLRNRKNKLLFQWFEYVMIIIFFLLTIITSSTRIFLLFSLRRLTDVLHIFVCGLCLGGAIVCIKRGKSNNPNRFNGVCVTLLAAPIPMFVINALTSIIFIGAIILSGASLWVECGTIILHLTSLVLPLEVIFVVLVLLVDLGMSLNLSRTSRLIRRKSRPSADEYTSLVS</sequence>
<feature type="transmembrane region" description="Helical" evidence="1">
    <location>
        <begin position="155"/>
        <end position="182"/>
    </location>
</feature>
<reference evidence="2" key="1">
    <citation type="submission" date="2021-05" db="EMBL/GenBank/DDBJ databases">
        <title>A free-living protist that lacks canonical eukaryotic 1 DNA replication and segregation systems.</title>
        <authorList>
            <person name="Salas-Leiva D.E."/>
            <person name="Tromer E.C."/>
            <person name="Curtis B.A."/>
            <person name="Jerlstrom-Hultqvist J."/>
            <person name="Kolisko M."/>
            <person name="Yi Z."/>
            <person name="Salas-Leiva J.S."/>
            <person name="Gallot-Lavallee L."/>
            <person name="Kops G.J.P.L."/>
            <person name="Archibald J.M."/>
            <person name="Simpson A.G.B."/>
            <person name="Roger A.J."/>
        </authorList>
    </citation>
    <scope>NUCLEOTIDE SEQUENCE</scope>
    <source>
        <strain evidence="2">BICM</strain>
    </source>
</reference>
<keyword evidence="1" id="KW-0812">Transmembrane</keyword>
<name>A0A8J6DZD6_9EUKA</name>
<dbReference type="Proteomes" id="UP000717585">
    <property type="component" value="Unassembled WGS sequence"/>
</dbReference>
<protein>
    <submittedName>
        <fullName evidence="2">Uncharacterized protein</fullName>
    </submittedName>
</protein>
<evidence type="ECO:0000256" key="1">
    <source>
        <dbReference type="SAM" id="Phobius"/>
    </source>
</evidence>
<dbReference type="EMBL" id="JAHDYR010000066">
    <property type="protein sequence ID" value="KAG9390266.1"/>
    <property type="molecule type" value="Genomic_DNA"/>
</dbReference>
<feature type="transmembrane region" description="Helical" evidence="1">
    <location>
        <begin position="217"/>
        <end position="247"/>
    </location>
</feature>
<feature type="transmembrane region" description="Helical" evidence="1">
    <location>
        <begin position="188"/>
        <end position="205"/>
    </location>
</feature>
<evidence type="ECO:0000313" key="3">
    <source>
        <dbReference type="Proteomes" id="UP000717585"/>
    </source>
</evidence>